<evidence type="ECO:0000256" key="4">
    <source>
        <dbReference type="ARBA" id="ARBA00022989"/>
    </source>
</evidence>
<reference evidence="7" key="1">
    <citation type="submission" date="2022-11" db="EMBL/GenBank/DDBJ databases">
        <authorList>
            <person name="Kikuchi T."/>
        </authorList>
    </citation>
    <scope>NUCLEOTIDE SEQUENCE</scope>
    <source>
        <strain evidence="7">PS1010</strain>
    </source>
</reference>
<evidence type="ECO:0000256" key="1">
    <source>
        <dbReference type="ARBA" id="ARBA00004141"/>
    </source>
</evidence>
<evidence type="ECO:0000256" key="2">
    <source>
        <dbReference type="ARBA" id="ARBA00006325"/>
    </source>
</evidence>
<keyword evidence="8" id="KW-1185">Reference proteome</keyword>
<comment type="similarity">
    <text evidence="2">Belongs to the TMEM170 family.</text>
</comment>
<evidence type="ECO:0000256" key="6">
    <source>
        <dbReference type="SAM" id="Phobius"/>
    </source>
</evidence>
<comment type="subcellular location">
    <subcellularLocation>
        <location evidence="1">Membrane</location>
        <topology evidence="1">Multi-pass membrane protein</topology>
    </subcellularLocation>
</comment>
<dbReference type="AlphaFoldDB" id="A0A9P1I7Q1"/>
<comment type="caution">
    <text evidence="7">The sequence shown here is derived from an EMBL/GenBank/DDBJ whole genome shotgun (WGS) entry which is preliminary data.</text>
</comment>
<feature type="transmembrane region" description="Helical" evidence="6">
    <location>
        <begin position="121"/>
        <end position="139"/>
    </location>
</feature>
<dbReference type="OrthoDB" id="10056816at2759"/>
<keyword evidence="4 6" id="KW-1133">Transmembrane helix</keyword>
<dbReference type="EMBL" id="CANHGI010000001">
    <property type="protein sequence ID" value="CAI5439099.1"/>
    <property type="molecule type" value="Genomic_DNA"/>
</dbReference>
<protein>
    <submittedName>
        <fullName evidence="7">Uncharacterized protein</fullName>
    </submittedName>
</protein>
<feature type="transmembrane region" description="Helical" evidence="6">
    <location>
        <begin position="82"/>
        <end position="101"/>
    </location>
</feature>
<evidence type="ECO:0000256" key="5">
    <source>
        <dbReference type="ARBA" id="ARBA00023136"/>
    </source>
</evidence>
<dbReference type="Pfam" id="PF10190">
    <property type="entry name" value="Tmemb_170"/>
    <property type="match status" value="1"/>
</dbReference>
<dbReference type="PANTHER" id="PTHR22779:SF6">
    <property type="entry name" value="SD17342P"/>
    <property type="match status" value="1"/>
</dbReference>
<evidence type="ECO:0000313" key="8">
    <source>
        <dbReference type="Proteomes" id="UP001152747"/>
    </source>
</evidence>
<keyword evidence="5 6" id="KW-0472">Membrane</keyword>
<feature type="transmembrane region" description="Helical" evidence="6">
    <location>
        <begin position="50"/>
        <end position="75"/>
    </location>
</feature>
<sequence length="148" mass="16475">MSNKSFEHVQSDQRMIVTIFEQNSNFTKSNFTLSGVLLLNGDQMSAWSEISLATFIWMALPFLFYGACSSLIALFTLRKHPYIIFVLLPFFITTILIPLSFGAPTSMILAYAVSSTDLSVSPAVCMVFGFLQTVIIFIVSTTRLHATL</sequence>
<accession>A0A9P1I7Q1</accession>
<name>A0A9P1I7Q1_9PELO</name>
<dbReference type="PANTHER" id="PTHR22779">
    <property type="entry name" value="SD17342P"/>
    <property type="match status" value="1"/>
</dbReference>
<proteinExistence type="inferred from homology"/>
<evidence type="ECO:0000313" key="7">
    <source>
        <dbReference type="EMBL" id="CAI5439099.1"/>
    </source>
</evidence>
<evidence type="ECO:0000256" key="3">
    <source>
        <dbReference type="ARBA" id="ARBA00022692"/>
    </source>
</evidence>
<keyword evidence="3 6" id="KW-0812">Transmembrane</keyword>
<organism evidence="7 8">
    <name type="scientific">Caenorhabditis angaria</name>
    <dbReference type="NCBI Taxonomy" id="860376"/>
    <lineage>
        <taxon>Eukaryota</taxon>
        <taxon>Metazoa</taxon>
        <taxon>Ecdysozoa</taxon>
        <taxon>Nematoda</taxon>
        <taxon>Chromadorea</taxon>
        <taxon>Rhabditida</taxon>
        <taxon>Rhabditina</taxon>
        <taxon>Rhabditomorpha</taxon>
        <taxon>Rhabditoidea</taxon>
        <taxon>Rhabditidae</taxon>
        <taxon>Peloderinae</taxon>
        <taxon>Caenorhabditis</taxon>
    </lineage>
</organism>
<gene>
    <name evidence="7" type="ORF">CAMP_LOCUS1736</name>
</gene>
<dbReference type="InterPro" id="IPR019334">
    <property type="entry name" value="TMEM170A/B/YPR153W-like"/>
</dbReference>
<dbReference type="GO" id="GO:0016020">
    <property type="term" value="C:membrane"/>
    <property type="evidence" value="ECO:0007669"/>
    <property type="project" value="UniProtKB-SubCell"/>
</dbReference>
<dbReference type="Proteomes" id="UP001152747">
    <property type="component" value="Unassembled WGS sequence"/>
</dbReference>